<name>A0A5B0SKB0_PUCGR</name>
<evidence type="ECO:0000313" key="3">
    <source>
        <dbReference type="Proteomes" id="UP000325313"/>
    </source>
</evidence>
<organism evidence="2 3">
    <name type="scientific">Puccinia graminis f. sp. tritici</name>
    <dbReference type="NCBI Taxonomy" id="56615"/>
    <lineage>
        <taxon>Eukaryota</taxon>
        <taxon>Fungi</taxon>
        <taxon>Dikarya</taxon>
        <taxon>Basidiomycota</taxon>
        <taxon>Pucciniomycotina</taxon>
        <taxon>Pucciniomycetes</taxon>
        <taxon>Pucciniales</taxon>
        <taxon>Pucciniaceae</taxon>
        <taxon>Puccinia</taxon>
    </lineage>
</organism>
<comment type="caution">
    <text evidence="2">The sequence shown here is derived from an EMBL/GenBank/DDBJ whole genome shotgun (WGS) entry which is preliminary data.</text>
</comment>
<dbReference type="Proteomes" id="UP000325313">
    <property type="component" value="Unassembled WGS sequence"/>
</dbReference>
<accession>A0A5B0SKB0</accession>
<feature type="region of interest" description="Disordered" evidence="1">
    <location>
        <begin position="57"/>
        <end position="82"/>
    </location>
</feature>
<evidence type="ECO:0000313" key="2">
    <source>
        <dbReference type="EMBL" id="KAA1137044.1"/>
    </source>
</evidence>
<sequence length="82" mass="8782">MSPVTEDWPHVKRINASYISMNSYVEDQATGQKSTGISAPAGASGLQHIRNDFQRAQIGGAGPVSPSSDQVRSLQRCLCHSP</sequence>
<protein>
    <submittedName>
        <fullName evidence="2">Uncharacterized protein</fullName>
    </submittedName>
</protein>
<evidence type="ECO:0000256" key="1">
    <source>
        <dbReference type="SAM" id="MobiDB-lite"/>
    </source>
</evidence>
<proteinExistence type="predicted"/>
<dbReference type="EMBL" id="VDEP01000013">
    <property type="protein sequence ID" value="KAA1137044.1"/>
    <property type="molecule type" value="Genomic_DNA"/>
</dbReference>
<reference evidence="2 3" key="1">
    <citation type="submission" date="2019-05" db="EMBL/GenBank/DDBJ databases">
        <title>Emergence of the Ug99 lineage of the wheat stem rust pathogen through somatic hybridization.</title>
        <authorList>
            <person name="Li F."/>
            <person name="Upadhyaya N.M."/>
            <person name="Sperschneider J."/>
            <person name="Matny O."/>
            <person name="Nguyen-Phuc H."/>
            <person name="Mago R."/>
            <person name="Raley C."/>
            <person name="Miller M.E."/>
            <person name="Silverstein K.A.T."/>
            <person name="Henningsen E."/>
            <person name="Hirsch C.D."/>
            <person name="Visser B."/>
            <person name="Pretorius Z.A."/>
            <person name="Steffenson B.J."/>
            <person name="Schwessinger B."/>
            <person name="Dodds P.N."/>
            <person name="Figueroa M."/>
        </authorList>
    </citation>
    <scope>NUCLEOTIDE SEQUENCE [LARGE SCALE GENOMIC DNA]</scope>
    <source>
        <strain evidence="2 3">Ug99</strain>
    </source>
</reference>
<gene>
    <name evidence="2" type="ORF">PGTUg99_012622</name>
</gene>
<dbReference type="AlphaFoldDB" id="A0A5B0SKB0"/>